<evidence type="ECO:0000313" key="2">
    <source>
        <dbReference type="EMBL" id="KIO15649.1"/>
    </source>
</evidence>
<dbReference type="AlphaFoldDB" id="A0A0C3Q0T0"/>
<reference evidence="2 3" key="1">
    <citation type="submission" date="2014-04" db="EMBL/GenBank/DDBJ databases">
        <authorList>
            <consortium name="DOE Joint Genome Institute"/>
            <person name="Kuo A."/>
            <person name="Girlanda M."/>
            <person name="Perotto S."/>
            <person name="Kohler A."/>
            <person name="Nagy L.G."/>
            <person name="Floudas D."/>
            <person name="Copeland A."/>
            <person name="Barry K.W."/>
            <person name="Cichocki N."/>
            <person name="Veneault-Fourrey C."/>
            <person name="LaButti K."/>
            <person name="Lindquist E.A."/>
            <person name="Lipzen A."/>
            <person name="Lundell T."/>
            <person name="Morin E."/>
            <person name="Murat C."/>
            <person name="Sun H."/>
            <person name="Tunlid A."/>
            <person name="Henrissat B."/>
            <person name="Grigoriev I.V."/>
            <person name="Hibbett D.S."/>
            <person name="Martin F."/>
            <person name="Nordberg H.P."/>
            <person name="Cantor M.N."/>
            <person name="Hua S.X."/>
        </authorList>
    </citation>
    <scope>NUCLEOTIDE SEQUENCE [LARGE SCALE GENOMIC DNA]</scope>
    <source>
        <strain evidence="2 3">MUT 4182</strain>
    </source>
</reference>
<proteinExistence type="predicted"/>
<dbReference type="SUPFAM" id="SSF50630">
    <property type="entry name" value="Acid proteases"/>
    <property type="match status" value="1"/>
</dbReference>
<dbReference type="Proteomes" id="UP000054248">
    <property type="component" value="Unassembled WGS sequence"/>
</dbReference>
<dbReference type="Gene3D" id="2.40.70.10">
    <property type="entry name" value="Acid Proteases"/>
    <property type="match status" value="1"/>
</dbReference>
<feature type="domain" description="Peptidase A1" evidence="1">
    <location>
        <begin position="1"/>
        <end position="129"/>
    </location>
</feature>
<dbReference type="OrthoDB" id="2563011at2759"/>
<evidence type="ECO:0000313" key="3">
    <source>
        <dbReference type="Proteomes" id="UP000054248"/>
    </source>
</evidence>
<dbReference type="PROSITE" id="PS51767">
    <property type="entry name" value="PEPTIDASE_A1"/>
    <property type="match status" value="1"/>
</dbReference>
<sequence length="156" mass="16612">MEAGYQYLLLPQADAAKIDTAITDSQTYIVPIGALGANGVLVDDDDLAFSWSVPCTTTDVAIYTNFNRTSIPIQPTDLWANIGGVCWGNIKGWADRARPTAITGSAFFRNAYVFFTAGRDCDQDTVGIAVRALGVREDMTTKIVGSVVGGVGLLTL</sequence>
<protein>
    <recommendedName>
        <fullName evidence="1">Peptidase A1 domain-containing protein</fullName>
    </recommendedName>
</protein>
<reference evidence="3" key="2">
    <citation type="submission" date="2015-01" db="EMBL/GenBank/DDBJ databases">
        <title>Evolutionary Origins and Diversification of the Mycorrhizal Mutualists.</title>
        <authorList>
            <consortium name="DOE Joint Genome Institute"/>
            <consortium name="Mycorrhizal Genomics Consortium"/>
            <person name="Kohler A."/>
            <person name="Kuo A."/>
            <person name="Nagy L.G."/>
            <person name="Floudas D."/>
            <person name="Copeland A."/>
            <person name="Barry K.W."/>
            <person name="Cichocki N."/>
            <person name="Veneault-Fourrey C."/>
            <person name="LaButti K."/>
            <person name="Lindquist E.A."/>
            <person name="Lipzen A."/>
            <person name="Lundell T."/>
            <person name="Morin E."/>
            <person name="Murat C."/>
            <person name="Riley R."/>
            <person name="Ohm R."/>
            <person name="Sun H."/>
            <person name="Tunlid A."/>
            <person name="Henrissat B."/>
            <person name="Grigoriev I.V."/>
            <person name="Hibbett D.S."/>
            <person name="Martin F."/>
        </authorList>
    </citation>
    <scope>NUCLEOTIDE SEQUENCE [LARGE SCALE GENOMIC DNA]</scope>
    <source>
        <strain evidence="3">MUT 4182</strain>
    </source>
</reference>
<gene>
    <name evidence="2" type="ORF">M407DRAFT_34768</name>
</gene>
<dbReference type="HOGENOM" id="CLU_1688033_0_0_1"/>
<accession>A0A0C3Q0T0</accession>
<dbReference type="InterPro" id="IPR033121">
    <property type="entry name" value="PEPTIDASE_A1"/>
</dbReference>
<evidence type="ECO:0000259" key="1">
    <source>
        <dbReference type="PROSITE" id="PS51767"/>
    </source>
</evidence>
<organism evidence="2 3">
    <name type="scientific">Tulasnella calospora MUT 4182</name>
    <dbReference type="NCBI Taxonomy" id="1051891"/>
    <lineage>
        <taxon>Eukaryota</taxon>
        <taxon>Fungi</taxon>
        <taxon>Dikarya</taxon>
        <taxon>Basidiomycota</taxon>
        <taxon>Agaricomycotina</taxon>
        <taxon>Agaricomycetes</taxon>
        <taxon>Cantharellales</taxon>
        <taxon>Tulasnellaceae</taxon>
        <taxon>Tulasnella</taxon>
    </lineage>
</organism>
<name>A0A0C3Q0T0_9AGAM</name>
<keyword evidence="3" id="KW-1185">Reference proteome</keyword>
<dbReference type="EMBL" id="KN823899">
    <property type="protein sequence ID" value="KIO15649.1"/>
    <property type="molecule type" value="Genomic_DNA"/>
</dbReference>
<dbReference type="InterPro" id="IPR021109">
    <property type="entry name" value="Peptidase_aspartic_dom_sf"/>
</dbReference>